<gene>
    <name evidence="1" type="ORF">EDC56_1340</name>
</gene>
<accession>A0A3N2E126</accession>
<protein>
    <submittedName>
        <fullName evidence="1">Uncharacterized protein</fullName>
    </submittedName>
</protein>
<dbReference type="AlphaFoldDB" id="A0A3N2E126"/>
<keyword evidence="2" id="KW-1185">Reference proteome</keyword>
<dbReference type="Proteomes" id="UP000275394">
    <property type="component" value="Unassembled WGS sequence"/>
</dbReference>
<comment type="caution">
    <text evidence="1">The sequence shown here is derived from an EMBL/GenBank/DDBJ whole genome shotgun (WGS) entry which is preliminary data.</text>
</comment>
<organism evidence="1 2">
    <name type="scientific">Sinobacterium caligoides</name>
    <dbReference type="NCBI Taxonomy" id="933926"/>
    <lineage>
        <taxon>Bacteria</taxon>
        <taxon>Pseudomonadati</taxon>
        <taxon>Pseudomonadota</taxon>
        <taxon>Gammaproteobacteria</taxon>
        <taxon>Cellvibrionales</taxon>
        <taxon>Spongiibacteraceae</taxon>
        <taxon>Sinobacterium</taxon>
    </lineage>
</organism>
<proteinExistence type="predicted"/>
<dbReference type="EMBL" id="RKHR01000003">
    <property type="protein sequence ID" value="ROS05786.1"/>
    <property type="molecule type" value="Genomic_DNA"/>
</dbReference>
<evidence type="ECO:0000313" key="1">
    <source>
        <dbReference type="EMBL" id="ROS05786.1"/>
    </source>
</evidence>
<reference evidence="1 2" key="1">
    <citation type="submission" date="2018-11" db="EMBL/GenBank/DDBJ databases">
        <title>Genomic Encyclopedia of Type Strains, Phase IV (KMG-IV): sequencing the most valuable type-strain genomes for metagenomic binning, comparative biology and taxonomic classification.</title>
        <authorList>
            <person name="Goeker M."/>
        </authorList>
    </citation>
    <scope>NUCLEOTIDE SEQUENCE [LARGE SCALE GENOMIC DNA]</scope>
    <source>
        <strain evidence="1 2">DSM 100316</strain>
    </source>
</reference>
<name>A0A3N2E126_9GAMM</name>
<evidence type="ECO:0000313" key="2">
    <source>
        <dbReference type="Proteomes" id="UP000275394"/>
    </source>
</evidence>
<sequence>MMVGKGDAARQAVSLRGSCRIRLMQVSVLSALNREWALTALFRLLNDTSRLPVMPSPVAVVEFGAHHPVGTRGV</sequence>